<proteinExistence type="predicted"/>
<reference evidence="1" key="1">
    <citation type="submission" date="2020-08" db="EMBL/GenBank/DDBJ databases">
        <title>Multicomponent nature underlies the extraordinary mechanical properties of spider dragline silk.</title>
        <authorList>
            <person name="Kono N."/>
            <person name="Nakamura H."/>
            <person name="Mori M."/>
            <person name="Yoshida Y."/>
            <person name="Ohtoshi R."/>
            <person name="Malay A.D."/>
            <person name="Moran D.A.P."/>
            <person name="Tomita M."/>
            <person name="Numata K."/>
            <person name="Arakawa K."/>
        </authorList>
    </citation>
    <scope>NUCLEOTIDE SEQUENCE</scope>
</reference>
<name>A0A8X7C610_9ARAC</name>
<dbReference type="EMBL" id="BMAV01012203">
    <property type="protein sequence ID" value="GFY58666.1"/>
    <property type="molecule type" value="Genomic_DNA"/>
</dbReference>
<dbReference type="Proteomes" id="UP000886998">
    <property type="component" value="Unassembled WGS sequence"/>
</dbReference>
<gene>
    <name evidence="1" type="ORF">TNIN_482981</name>
</gene>
<evidence type="ECO:0000313" key="2">
    <source>
        <dbReference type="Proteomes" id="UP000886998"/>
    </source>
</evidence>
<sequence>MKIRFFITFTPTAAIKSSSIRDGRRSRLNPVLTAGFLSLSDQKGYLRKKNDKITKISSSEFHTSGVHDLWSAFKSLCRP</sequence>
<dbReference type="AlphaFoldDB" id="A0A8X7C610"/>
<protein>
    <submittedName>
        <fullName evidence="1">Uncharacterized protein</fullName>
    </submittedName>
</protein>
<keyword evidence="2" id="KW-1185">Reference proteome</keyword>
<evidence type="ECO:0000313" key="1">
    <source>
        <dbReference type="EMBL" id="GFY58666.1"/>
    </source>
</evidence>
<accession>A0A8X7C610</accession>
<organism evidence="1 2">
    <name type="scientific">Trichonephila inaurata madagascariensis</name>
    <dbReference type="NCBI Taxonomy" id="2747483"/>
    <lineage>
        <taxon>Eukaryota</taxon>
        <taxon>Metazoa</taxon>
        <taxon>Ecdysozoa</taxon>
        <taxon>Arthropoda</taxon>
        <taxon>Chelicerata</taxon>
        <taxon>Arachnida</taxon>
        <taxon>Araneae</taxon>
        <taxon>Araneomorphae</taxon>
        <taxon>Entelegynae</taxon>
        <taxon>Araneoidea</taxon>
        <taxon>Nephilidae</taxon>
        <taxon>Trichonephila</taxon>
        <taxon>Trichonephila inaurata</taxon>
    </lineage>
</organism>
<comment type="caution">
    <text evidence="1">The sequence shown here is derived from an EMBL/GenBank/DDBJ whole genome shotgun (WGS) entry which is preliminary data.</text>
</comment>